<accession>A0A7X9E805</accession>
<reference evidence="2 3" key="1">
    <citation type="journal article" date="2020" name="Biotechnol. Biofuels">
        <title>New insights from the biogas microbiome by comprehensive genome-resolved metagenomics of nearly 1600 species originating from multiple anaerobic digesters.</title>
        <authorList>
            <person name="Campanaro S."/>
            <person name="Treu L."/>
            <person name="Rodriguez-R L.M."/>
            <person name="Kovalovszki A."/>
            <person name="Ziels R.M."/>
            <person name="Maus I."/>
            <person name="Zhu X."/>
            <person name="Kougias P.G."/>
            <person name="Basile A."/>
            <person name="Luo G."/>
            <person name="Schluter A."/>
            <person name="Konstantinidis K.T."/>
            <person name="Angelidaki I."/>
        </authorList>
    </citation>
    <scope>NUCLEOTIDE SEQUENCE [LARGE SCALE GENOMIC DNA]</scope>
    <source>
        <strain evidence="2">AS27yjCOA_202</strain>
    </source>
</reference>
<proteinExistence type="predicted"/>
<comment type="caution">
    <text evidence="2">The sequence shown here is derived from an EMBL/GenBank/DDBJ whole genome shotgun (WGS) entry which is preliminary data.</text>
</comment>
<gene>
    <name evidence="2" type="ORF">GYA37_04125</name>
</gene>
<protein>
    <recommendedName>
        <fullName evidence="4">DUF4430 domain-containing protein</fullName>
    </recommendedName>
</protein>
<keyword evidence="1" id="KW-0472">Membrane</keyword>
<evidence type="ECO:0000256" key="1">
    <source>
        <dbReference type="SAM" id="Phobius"/>
    </source>
</evidence>
<dbReference type="EMBL" id="JAAZNV010000014">
    <property type="protein sequence ID" value="NMB91992.1"/>
    <property type="molecule type" value="Genomic_DNA"/>
</dbReference>
<evidence type="ECO:0000313" key="2">
    <source>
        <dbReference type="EMBL" id="NMB91992.1"/>
    </source>
</evidence>
<organism evidence="2 3">
    <name type="scientific">candidate division WWE3 bacterium</name>
    <dbReference type="NCBI Taxonomy" id="2053526"/>
    <lineage>
        <taxon>Bacteria</taxon>
        <taxon>Katanobacteria</taxon>
    </lineage>
</organism>
<dbReference type="Gene3D" id="2.170.130.30">
    <property type="match status" value="1"/>
</dbReference>
<sequence>MIKLRAMKKKTKIFIVVYIVLLILGSLYVKSVLKESPVEEKEAEEEVEETHLVNISLKVINGTATNMYNAKLKNVDTVKDLLEEIRDHSDFSYEITEYFHKIEIDTVNKVKTPTGYKWIVMSNNNDITNDIGNTYLENNAVYELKLIKQ</sequence>
<dbReference type="Proteomes" id="UP000590542">
    <property type="component" value="Unassembled WGS sequence"/>
</dbReference>
<keyword evidence="1" id="KW-0812">Transmembrane</keyword>
<name>A0A7X9E805_UNCKA</name>
<evidence type="ECO:0008006" key="4">
    <source>
        <dbReference type="Google" id="ProtNLM"/>
    </source>
</evidence>
<feature type="transmembrane region" description="Helical" evidence="1">
    <location>
        <begin position="12"/>
        <end position="29"/>
    </location>
</feature>
<evidence type="ECO:0000313" key="3">
    <source>
        <dbReference type="Proteomes" id="UP000590542"/>
    </source>
</evidence>
<keyword evidence="1" id="KW-1133">Transmembrane helix</keyword>
<dbReference type="AlphaFoldDB" id="A0A7X9E805"/>